<name>A0AAD7ISA7_9AGAR</name>
<feature type="region of interest" description="Disordered" evidence="1">
    <location>
        <begin position="1"/>
        <end position="22"/>
    </location>
</feature>
<reference evidence="2" key="1">
    <citation type="submission" date="2023-03" db="EMBL/GenBank/DDBJ databases">
        <title>Massive genome expansion in bonnet fungi (Mycena s.s.) driven by repeated elements and novel gene families across ecological guilds.</title>
        <authorList>
            <consortium name="Lawrence Berkeley National Laboratory"/>
            <person name="Harder C.B."/>
            <person name="Miyauchi S."/>
            <person name="Viragh M."/>
            <person name="Kuo A."/>
            <person name="Thoen E."/>
            <person name="Andreopoulos B."/>
            <person name="Lu D."/>
            <person name="Skrede I."/>
            <person name="Drula E."/>
            <person name="Henrissat B."/>
            <person name="Morin E."/>
            <person name="Kohler A."/>
            <person name="Barry K."/>
            <person name="LaButti K."/>
            <person name="Morin E."/>
            <person name="Salamov A."/>
            <person name="Lipzen A."/>
            <person name="Mereny Z."/>
            <person name="Hegedus B."/>
            <person name="Baldrian P."/>
            <person name="Stursova M."/>
            <person name="Weitz H."/>
            <person name="Taylor A."/>
            <person name="Grigoriev I.V."/>
            <person name="Nagy L.G."/>
            <person name="Martin F."/>
            <person name="Kauserud H."/>
        </authorList>
    </citation>
    <scope>NUCLEOTIDE SEQUENCE</scope>
    <source>
        <strain evidence="2">CBHHK188m</strain>
    </source>
</reference>
<accession>A0AAD7ISA7</accession>
<sequence>MTSHTPNLVPTIPSGALPSTPATEWAASTTRDVLGTPVIRTPPDTPGPSLPGAYPHPEEAVGNNNGEGPIQAAKYALKGMVGYFGISQSAHTLTSTSTESPTAEQELPLDAVTSPEDLPIGLAAEPAAPRAGTNLSTAVHTGHSVSQIPALDERYLALDARIQRPEFARHPTSSSLTSLATTASSFSATSGLSTATNHPREGYTNNPNPHDAGYAPLVSTPALVSPVSVTVAEQDKIIHPRENAGASPFTPIPPVREVDDPGAYFPAPHSHAFMLGVQERSMGEDAAEGSAADERARLVREGGLPLVRSVREYGLGSFDSSSISSLMDTGNGKGASADGMHASGQTDVEDAQRAVFSEPGFGMLGCEEDGIEVDPREAATDANSRAQQGGAMFTTYAVHAPHASGQGENSVEDGASPVEDGEDTNGNGKATKRRSRFVAKIKEKMHVG</sequence>
<protein>
    <submittedName>
        <fullName evidence="2">Uncharacterized protein</fullName>
    </submittedName>
</protein>
<feature type="region of interest" description="Disordered" evidence="1">
    <location>
        <begin position="402"/>
        <end position="448"/>
    </location>
</feature>
<dbReference type="AlphaFoldDB" id="A0AAD7ISA7"/>
<evidence type="ECO:0000313" key="2">
    <source>
        <dbReference type="EMBL" id="KAJ7748316.1"/>
    </source>
</evidence>
<gene>
    <name evidence="2" type="ORF">DFH07DRAFT_942295</name>
</gene>
<keyword evidence="3" id="KW-1185">Reference proteome</keyword>
<feature type="region of interest" description="Disordered" evidence="1">
    <location>
        <begin position="189"/>
        <end position="211"/>
    </location>
</feature>
<organism evidence="2 3">
    <name type="scientific">Mycena maculata</name>
    <dbReference type="NCBI Taxonomy" id="230809"/>
    <lineage>
        <taxon>Eukaryota</taxon>
        <taxon>Fungi</taxon>
        <taxon>Dikarya</taxon>
        <taxon>Basidiomycota</taxon>
        <taxon>Agaricomycotina</taxon>
        <taxon>Agaricomycetes</taxon>
        <taxon>Agaricomycetidae</taxon>
        <taxon>Agaricales</taxon>
        <taxon>Marasmiineae</taxon>
        <taxon>Mycenaceae</taxon>
        <taxon>Mycena</taxon>
    </lineage>
</organism>
<dbReference type="EMBL" id="JARJLG010000090">
    <property type="protein sequence ID" value="KAJ7748316.1"/>
    <property type="molecule type" value="Genomic_DNA"/>
</dbReference>
<evidence type="ECO:0000256" key="1">
    <source>
        <dbReference type="SAM" id="MobiDB-lite"/>
    </source>
</evidence>
<proteinExistence type="predicted"/>
<comment type="caution">
    <text evidence="2">The sequence shown here is derived from an EMBL/GenBank/DDBJ whole genome shotgun (WGS) entry which is preliminary data.</text>
</comment>
<dbReference type="Proteomes" id="UP001215280">
    <property type="component" value="Unassembled WGS sequence"/>
</dbReference>
<feature type="region of interest" description="Disordered" evidence="1">
    <location>
        <begin position="35"/>
        <end position="66"/>
    </location>
</feature>
<evidence type="ECO:0000313" key="3">
    <source>
        <dbReference type="Proteomes" id="UP001215280"/>
    </source>
</evidence>
<feature type="compositionally biased region" description="Basic residues" evidence="1">
    <location>
        <begin position="430"/>
        <end position="439"/>
    </location>
</feature>